<dbReference type="Proteomes" id="UP000011083">
    <property type="component" value="Unassembled WGS sequence"/>
</dbReference>
<dbReference type="AlphaFoldDB" id="L8HGB1"/>
<gene>
    <name evidence="2" type="ORF">ACA1_171430</name>
</gene>
<feature type="compositionally biased region" description="Low complexity" evidence="1">
    <location>
        <begin position="590"/>
        <end position="618"/>
    </location>
</feature>
<organism evidence="2 3">
    <name type="scientific">Acanthamoeba castellanii (strain ATCC 30010 / Neff)</name>
    <dbReference type="NCBI Taxonomy" id="1257118"/>
    <lineage>
        <taxon>Eukaryota</taxon>
        <taxon>Amoebozoa</taxon>
        <taxon>Discosea</taxon>
        <taxon>Longamoebia</taxon>
        <taxon>Centramoebida</taxon>
        <taxon>Acanthamoebidae</taxon>
        <taxon>Acanthamoeba</taxon>
    </lineage>
</organism>
<feature type="compositionally biased region" description="Polar residues" evidence="1">
    <location>
        <begin position="55"/>
        <end position="70"/>
    </location>
</feature>
<feature type="compositionally biased region" description="Pro residues" evidence="1">
    <location>
        <begin position="468"/>
        <end position="479"/>
    </location>
</feature>
<sequence>MKQRLQRELLDAGKQDVALLLHSRLKRRRRPAAYAPRVSRDGEEAEGEEERQVAWHQQQHPAGGYSQPTRVRSYSRTYTSGLSWEPQPATYAEGRRYAVPIAGADVHVRNWSIYRQYIEVFNAYIWANAPLSPAVMDEDNVRSILYYSGDDWGNALALNVHIALALGARAMGELEHSVEHYMKARKHLEYLFDCSDYAVAEGLQGMRYYASGMGDMEQAVYYMVLIMSICRQLNVYHGDVYARTSTLYYFMPSTTDVEKQRIVREFARNYPQLDAEASDTALRPRPRVDSPTFSSLLLKESRYPNYHEIERLTLLYVGFMMKLDRSRNASDSPLDARSTYELAQGMEPVAAEAVRSIPCMHSKSALLGSLAHQAELAWGLGDRQHATRCAIYWLDLVQQLPMRFCSPAMLHFVRSVLQVWVGLEDWDRLDASLAMIRPLTEIYPPWMRLYDAFLEKVHQGRRDSWALQPPPPPPPPQDAPRPALGPQALGRRQQPPRESRRLQPPPALFDQLAAHGPDIHQQPPVQQQLQHYHQPHQRQQQFSPESSPSFSSSSSLSPPSFFSTVTSSSSSSAGGSALPGMPSFRMADFSSSSATTPEGSSSPAASSSSLASSSSSLLSEERQLPSRLLSAAGTTHEPARDMEAFVDKLFDM</sequence>
<feature type="compositionally biased region" description="Low complexity" evidence="1">
    <location>
        <begin position="520"/>
        <end position="572"/>
    </location>
</feature>
<dbReference type="EMBL" id="KB007811">
    <property type="protein sequence ID" value="ELR24569.1"/>
    <property type="molecule type" value="Genomic_DNA"/>
</dbReference>
<evidence type="ECO:0000256" key="1">
    <source>
        <dbReference type="SAM" id="MobiDB-lite"/>
    </source>
</evidence>
<protein>
    <submittedName>
        <fullName evidence="2">Uncharacterized protein</fullName>
    </submittedName>
</protein>
<evidence type="ECO:0000313" key="2">
    <source>
        <dbReference type="EMBL" id="ELR24569.1"/>
    </source>
</evidence>
<accession>L8HGB1</accession>
<reference evidence="2 3" key="1">
    <citation type="journal article" date="2013" name="Genome Biol.">
        <title>Genome of Acanthamoeba castellanii highlights extensive lateral gene transfer and early evolution of tyrosine kinase signaling.</title>
        <authorList>
            <person name="Clarke M."/>
            <person name="Lohan A.J."/>
            <person name="Liu B."/>
            <person name="Lagkouvardos I."/>
            <person name="Roy S."/>
            <person name="Zafar N."/>
            <person name="Bertelli C."/>
            <person name="Schilde C."/>
            <person name="Kianianmomeni A."/>
            <person name="Burglin T.R."/>
            <person name="Frech C."/>
            <person name="Turcotte B."/>
            <person name="Kopec K.O."/>
            <person name="Synnott J.M."/>
            <person name="Choo C."/>
            <person name="Paponov I."/>
            <person name="Finkler A."/>
            <person name="Soon Heng Tan C."/>
            <person name="Hutchins A.P."/>
            <person name="Weinmeier T."/>
            <person name="Rattei T."/>
            <person name="Chu J.S."/>
            <person name="Gimenez G."/>
            <person name="Irimia M."/>
            <person name="Rigden D.J."/>
            <person name="Fitzpatrick D.A."/>
            <person name="Lorenzo-Morales J."/>
            <person name="Bateman A."/>
            <person name="Chiu C.H."/>
            <person name="Tang P."/>
            <person name="Hegemann P."/>
            <person name="Fromm H."/>
            <person name="Raoult D."/>
            <person name="Greub G."/>
            <person name="Miranda-Saavedra D."/>
            <person name="Chen N."/>
            <person name="Nash P."/>
            <person name="Ginger M.L."/>
            <person name="Horn M."/>
            <person name="Schaap P."/>
            <person name="Caler L."/>
            <person name="Loftus B."/>
        </authorList>
    </citation>
    <scope>NUCLEOTIDE SEQUENCE [LARGE SCALE GENOMIC DNA]</scope>
    <source>
        <strain evidence="2 3">Neff</strain>
    </source>
</reference>
<name>L8HGB1_ACACF</name>
<proteinExistence type="predicted"/>
<feature type="region of interest" description="Disordered" evidence="1">
    <location>
        <begin position="462"/>
        <end position="504"/>
    </location>
</feature>
<dbReference type="VEuPathDB" id="AmoebaDB:ACA1_171430"/>
<dbReference type="GeneID" id="14925590"/>
<evidence type="ECO:0000313" key="3">
    <source>
        <dbReference type="Proteomes" id="UP000011083"/>
    </source>
</evidence>
<keyword evidence="3" id="KW-1185">Reference proteome</keyword>
<feature type="region of interest" description="Disordered" evidence="1">
    <location>
        <begin position="31"/>
        <end position="70"/>
    </location>
</feature>
<feature type="region of interest" description="Disordered" evidence="1">
    <location>
        <begin position="517"/>
        <end position="640"/>
    </location>
</feature>
<dbReference type="KEGG" id="acan:ACA1_171430"/>
<dbReference type="RefSeq" id="XP_004356469.1">
    <property type="nucleotide sequence ID" value="XM_004356416.1"/>
</dbReference>